<gene>
    <name evidence="1" type="ORF">DIU77_014010</name>
</gene>
<reference evidence="1 2" key="1">
    <citation type="journal article" date="2021" name="BMC Genomics">
        <title>Genome-resolved metagenome and metatranscriptome analyses of thermophilic composting reveal key bacterial players and their metabolic interactions.</title>
        <authorList>
            <person name="Braga L.P.P."/>
            <person name="Pereira R.V."/>
            <person name="Martins L.F."/>
            <person name="Moura L.M.S."/>
            <person name="Sanchez F.B."/>
            <person name="Patane J.S.L."/>
            <person name="da Silva A.M."/>
            <person name="Setubal J.C."/>
        </authorList>
    </citation>
    <scope>NUCLEOTIDE SEQUENCE [LARGE SCALE GENOMIC DNA]</scope>
    <source>
        <strain evidence="1">ZC4RG45</strain>
    </source>
</reference>
<accession>A0ABD6FK65</accession>
<organism evidence="1 2">
    <name type="scientific">Thermocrispum agreste</name>
    <dbReference type="NCBI Taxonomy" id="37925"/>
    <lineage>
        <taxon>Bacteria</taxon>
        <taxon>Bacillati</taxon>
        <taxon>Actinomycetota</taxon>
        <taxon>Actinomycetes</taxon>
        <taxon>Pseudonocardiales</taxon>
        <taxon>Pseudonocardiaceae</taxon>
        <taxon>Thermocrispum</taxon>
    </lineage>
</organism>
<name>A0ABD6FK65_9PSEU</name>
<sequence>MELVIALLVVLAPLIYLAWRSPRSSEPGPRLFGSVAFEDRDIERVRQELVR</sequence>
<dbReference type="Proteomes" id="UP000249324">
    <property type="component" value="Unassembled WGS sequence"/>
</dbReference>
<evidence type="ECO:0000313" key="1">
    <source>
        <dbReference type="EMBL" id="MFO7193352.1"/>
    </source>
</evidence>
<dbReference type="AlphaFoldDB" id="A0ABD6FK65"/>
<evidence type="ECO:0000313" key="2">
    <source>
        <dbReference type="Proteomes" id="UP000249324"/>
    </source>
</evidence>
<dbReference type="EMBL" id="QGUI02000199">
    <property type="protein sequence ID" value="MFO7193352.1"/>
    <property type="molecule type" value="Genomic_DNA"/>
</dbReference>
<protein>
    <submittedName>
        <fullName evidence="1">Uncharacterized protein</fullName>
    </submittedName>
</protein>
<comment type="caution">
    <text evidence="1">The sequence shown here is derived from an EMBL/GenBank/DDBJ whole genome shotgun (WGS) entry which is preliminary data.</text>
</comment>
<proteinExistence type="predicted"/>